<comment type="caution">
    <text evidence="1">The sequence shown here is derived from an EMBL/GenBank/DDBJ whole genome shotgun (WGS) entry which is preliminary data.</text>
</comment>
<keyword evidence="1" id="KW-0547">Nucleotide-binding</keyword>
<dbReference type="InterPro" id="IPR027417">
    <property type="entry name" value="P-loop_NTPase"/>
</dbReference>
<protein>
    <submittedName>
        <fullName evidence="1">ATP-binding protein</fullName>
    </submittedName>
</protein>
<gene>
    <name evidence="1" type="ORF">N7548_08410</name>
</gene>
<dbReference type="Proteomes" id="UP001177160">
    <property type="component" value="Unassembled WGS sequence"/>
</dbReference>
<name>A0ABT2Y7Z1_9MOLU</name>
<dbReference type="EMBL" id="JAOVQM010000011">
    <property type="protein sequence ID" value="MCV2232840.1"/>
    <property type="molecule type" value="Genomic_DNA"/>
</dbReference>
<dbReference type="Gene3D" id="3.40.50.300">
    <property type="entry name" value="P-loop containing nucleotide triphosphate hydrolases"/>
    <property type="match status" value="1"/>
</dbReference>
<organism evidence="1 2">
    <name type="scientific">Paracholeplasma manati</name>
    <dbReference type="NCBI Taxonomy" id="591373"/>
    <lineage>
        <taxon>Bacteria</taxon>
        <taxon>Bacillati</taxon>
        <taxon>Mycoplasmatota</taxon>
        <taxon>Mollicutes</taxon>
        <taxon>Acholeplasmatales</taxon>
        <taxon>Acholeplasmataceae</taxon>
        <taxon>Paracholeplasma</taxon>
    </lineage>
</organism>
<dbReference type="SUPFAM" id="SSF52540">
    <property type="entry name" value="P-loop containing nucleoside triphosphate hydrolases"/>
    <property type="match status" value="1"/>
</dbReference>
<keyword evidence="1" id="KW-0067">ATP-binding</keyword>
<dbReference type="GO" id="GO:0005524">
    <property type="term" value="F:ATP binding"/>
    <property type="evidence" value="ECO:0007669"/>
    <property type="project" value="UniProtKB-KW"/>
</dbReference>
<evidence type="ECO:0000313" key="1">
    <source>
        <dbReference type="EMBL" id="MCV2232840.1"/>
    </source>
</evidence>
<proteinExistence type="predicted"/>
<sequence>MAKLIVFTGGLATLKTTLSKQISKDLGILCLNKDDLKAVLVDHIGFQNREENKKLSVATVQAMIEISHQAKLAGQNIIIEANFKAHELKDILNKSGFSKQEIITIFLYGNPKVLYDRYVQRQHTRHIAHTSTGLLSYETFEASLKEHRLEDALGKIINYDTTIFNPGDYAVLKNKIESLLNQPNGGSHAL</sequence>
<keyword evidence="2" id="KW-1185">Reference proteome</keyword>
<evidence type="ECO:0000313" key="2">
    <source>
        <dbReference type="Proteomes" id="UP001177160"/>
    </source>
</evidence>
<reference evidence="1" key="1">
    <citation type="submission" date="2022-09" db="EMBL/GenBank/DDBJ databases">
        <title>Novel Mycoplasma species identified in domestic and wild animals.</title>
        <authorList>
            <person name="Volokhov D.V."/>
            <person name="Furtak V.A."/>
            <person name="Zagorodnyaya T.A."/>
        </authorList>
    </citation>
    <scope>NUCLEOTIDE SEQUENCE</scope>
    <source>
        <strain evidence="1">Oakley</strain>
    </source>
</reference>
<accession>A0ABT2Y7Z1</accession>
<dbReference type="RefSeq" id="WP_263609029.1">
    <property type="nucleotide sequence ID" value="NZ_JAOVQM010000011.1"/>
</dbReference>